<reference evidence="9 10" key="1">
    <citation type="journal article" date="2015" name="Genome Announc.">
        <title>Complete Genome of Geobacter pickeringii G13T, a Metal-Reducing Isolate from Sedimentary Kaolin Deposits.</title>
        <authorList>
            <person name="Badalamenti J.P."/>
            <person name="Bond D.R."/>
        </authorList>
    </citation>
    <scope>NUCLEOTIDE SEQUENCE [LARGE SCALE GENOMIC DNA]</scope>
    <source>
        <strain evidence="9 10">G13</strain>
    </source>
</reference>
<dbReference type="InterPro" id="IPR013783">
    <property type="entry name" value="Ig-like_fold"/>
</dbReference>
<keyword evidence="3" id="KW-0472">Membrane</keyword>
<sequence>MRALVLTVMVSVLLLGGCGRKGPLVAPEAFAPGAVDTLSVEQKEDRFFVSWSAPARDAGGRPLKDLAGFRLYRREVLPPGEDCEECPTAYRLVRVVDLDYLQDVKVYGNRYFFADAAVTNGTTYQYKVIAYRRDGSESAASNRARRRKVGAPSAPRLTASSTPTGVLLQWAPARTPGADFVGYDLYRRRGDDFGTLVLLTPTPVKEERFEDQGVEHGAAYVYTVREVVGADGQLVEGAASNEARGSRTAPAEE</sequence>
<dbReference type="Proteomes" id="UP000057609">
    <property type="component" value="Chromosome"/>
</dbReference>
<evidence type="ECO:0000256" key="7">
    <source>
        <dbReference type="SAM" id="MobiDB-lite"/>
    </source>
</evidence>
<dbReference type="EMBL" id="CP009788">
    <property type="protein sequence ID" value="AJE02221.1"/>
    <property type="molecule type" value="Genomic_DNA"/>
</dbReference>
<dbReference type="CDD" id="cd00063">
    <property type="entry name" value="FN3"/>
    <property type="match status" value="2"/>
</dbReference>
<keyword evidence="10" id="KW-1185">Reference proteome</keyword>
<dbReference type="RefSeq" id="WP_039739909.1">
    <property type="nucleotide sequence ID" value="NZ_CP009788.1"/>
</dbReference>
<evidence type="ECO:0000256" key="1">
    <source>
        <dbReference type="ARBA" id="ARBA00004459"/>
    </source>
</evidence>
<evidence type="ECO:0000256" key="2">
    <source>
        <dbReference type="ARBA" id="ARBA00022729"/>
    </source>
</evidence>
<evidence type="ECO:0000259" key="8">
    <source>
        <dbReference type="PROSITE" id="PS50853"/>
    </source>
</evidence>
<accession>A0A0B5BDR9</accession>
<keyword evidence="4" id="KW-0564">Palmitate</keyword>
<name>A0A0B5BDR9_9BACT</name>
<evidence type="ECO:0000313" key="9">
    <source>
        <dbReference type="EMBL" id="AJE02221.1"/>
    </source>
</evidence>
<evidence type="ECO:0000256" key="5">
    <source>
        <dbReference type="ARBA" id="ARBA00023237"/>
    </source>
</evidence>
<feature type="region of interest" description="Disordered" evidence="7">
    <location>
        <begin position="139"/>
        <end position="160"/>
    </location>
</feature>
<protein>
    <submittedName>
        <fullName evidence="9">Fibronectin</fullName>
    </submittedName>
</protein>
<keyword evidence="6" id="KW-0449">Lipoprotein</keyword>
<dbReference type="OrthoDB" id="5401792at2"/>
<organism evidence="9 10">
    <name type="scientific">Geobacter pickeringii</name>
    <dbReference type="NCBI Taxonomy" id="345632"/>
    <lineage>
        <taxon>Bacteria</taxon>
        <taxon>Pseudomonadati</taxon>
        <taxon>Thermodesulfobacteriota</taxon>
        <taxon>Desulfuromonadia</taxon>
        <taxon>Geobacterales</taxon>
        <taxon>Geobacteraceae</taxon>
        <taxon>Geobacter</taxon>
    </lineage>
</organism>
<proteinExistence type="predicted"/>
<evidence type="ECO:0000256" key="6">
    <source>
        <dbReference type="ARBA" id="ARBA00023288"/>
    </source>
</evidence>
<dbReference type="InterPro" id="IPR036116">
    <property type="entry name" value="FN3_sf"/>
</dbReference>
<keyword evidence="5" id="KW-0998">Cell outer membrane</keyword>
<dbReference type="PROSITE" id="PS51257">
    <property type="entry name" value="PROKAR_LIPOPROTEIN"/>
    <property type="match status" value="1"/>
</dbReference>
<dbReference type="AlphaFoldDB" id="A0A0B5BDR9"/>
<keyword evidence="2" id="KW-0732">Signal</keyword>
<evidence type="ECO:0000313" key="10">
    <source>
        <dbReference type="Proteomes" id="UP000057609"/>
    </source>
</evidence>
<dbReference type="InterPro" id="IPR032831">
    <property type="entry name" value="LptM_cons"/>
</dbReference>
<gene>
    <name evidence="9" type="ORF">GPICK_01475</name>
</gene>
<evidence type="ECO:0000256" key="3">
    <source>
        <dbReference type="ARBA" id="ARBA00023136"/>
    </source>
</evidence>
<dbReference type="Gene3D" id="2.60.40.10">
    <property type="entry name" value="Immunoglobulins"/>
    <property type="match status" value="2"/>
</dbReference>
<dbReference type="InterPro" id="IPR003961">
    <property type="entry name" value="FN3_dom"/>
</dbReference>
<dbReference type="PROSITE" id="PS50853">
    <property type="entry name" value="FN3"/>
    <property type="match status" value="1"/>
</dbReference>
<dbReference type="SUPFAM" id="SSF49265">
    <property type="entry name" value="Fibronectin type III"/>
    <property type="match status" value="1"/>
</dbReference>
<dbReference type="KEGG" id="gpi:GPICK_01475"/>
<dbReference type="STRING" id="345632.GPICK_01475"/>
<evidence type="ECO:0000256" key="4">
    <source>
        <dbReference type="ARBA" id="ARBA00023139"/>
    </source>
</evidence>
<feature type="domain" description="Fibronectin type-III" evidence="8">
    <location>
        <begin position="151"/>
        <end position="251"/>
    </location>
</feature>
<dbReference type="HOGENOM" id="CLU_1084867_0_0_7"/>
<dbReference type="NCBIfam" id="NF047847">
    <property type="entry name" value="SS_mature_LptM"/>
    <property type="match status" value="1"/>
</dbReference>
<comment type="subcellular location">
    <subcellularLocation>
        <location evidence="1">Cell outer membrane</location>
        <topology evidence="1">Lipid-anchor</topology>
    </subcellularLocation>
</comment>
<dbReference type="SMART" id="SM00060">
    <property type="entry name" value="FN3"/>
    <property type="match status" value="2"/>
</dbReference>